<keyword evidence="8" id="KW-1185">Reference proteome</keyword>
<comment type="cofactor">
    <cofactor evidence="1">
        <name>FAD</name>
        <dbReference type="ChEBI" id="CHEBI:57692"/>
    </cofactor>
</comment>
<dbReference type="HOGENOM" id="CLU_017779_9_2_9"/>
<proteinExistence type="inferred from homology"/>
<dbReference type="RefSeq" id="WP_013842149.1">
    <property type="nucleotide sequence ID" value="NC_015589.1"/>
</dbReference>
<dbReference type="SUPFAM" id="SSF56176">
    <property type="entry name" value="FAD-binding/transporter-associated domain-like"/>
    <property type="match status" value="1"/>
</dbReference>
<dbReference type="FunFam" id="1.10.45.10:FF:000001">
    <property type="entry name" value="D-lactate dehydrogenase mitochondrial"/>
    <property type="match status" value="1"/>
</dbReference>
<dbReference type="InterPro" id="IPR016166">
    <property type="entry name" value="FAD-bd_PCMH"/>
</dbReference>
<name>F6DKL4_DESRL</name>
<feature type="domain" description="FAD-binding PCMH-type" evidence="6">
    <location>
        <begin position="39"/>
        <end position="218"/>
    </location>
</feature>
<dbReference type="InterPro" id="IPR016164">
    <property type="entry name" value="FAD-linked_Oxase-like_C"/>
</dbReference>
<dbReference type="Gene3D" id="3.30.465.10">
    <property type="match status" value="1"/>
</dbReference>
<dbReference type="InterPro" id="IPR006094">
    <property type="entry name" value="Oxid_FAD_bind_N"/>
</dbReference>
<dbReference type="Gene3D" id="1.10.45.10">
    <property type="entry name" value="Vanillyl-alcohol Oxidase, Chain A, domain 4"/>
    <property type="match status" value="1"/>
</dbReference>
<dbReference type="FunFam" id="3.30.70.2740:FF:000001">
    <property type="entry name" value="D-lactate dehydrogenase mitochondrial"/>
    <property type="match status" value="1"/>
</dbReference>
<dbReference type="STRING" id="696281.Desru_2138"/>
<dbReference type="InterPro" id="IPR016169">
    <property type="entry name" value="FAD-bd_PCMH_sub2"/>
</dbReference>
<reference evidence="7 8" key="2">
    <citation type="journal article" date="2012" name="Stand. Genomic Sci.">
        <title>Complete genome sequence of the sulfate-reducing firmicute Desulfotomaculum ruminis type strain (DL(T)).</title>
        <authorList>
            <person name="Spring S."/>
            <person name="Visser M."/>
            <person name="Lu M."/>
            <person name="Copeland A."/>
            <person name="Lapidus A."/>
            <person name="Lucas S."/>
            <person name="Cheng J.F."/>
            <person name="Han C."/>
            <person name="Tapia R."/>
            <person name="Goodwin L.A."/>
            <person name="Pitluck S."/>
            <person name="Ivanova N."/>
            <person name="Land M."/>
            <person name="Hauser L."/>
            <person name="Larimer F."/>
            <person name="Rohde M."/>
            <person name="Goker M."/>
            <person name="Detter J.C."/>
            <person name="Kyrpides N.C."/>
            <person name="Woyke T."/>
            <person name="Schaap P.J."/>
            <person name="Plugge C.M."/>
            <person name="Muyzer G."/>
            <person name="Kuever J."/>
            <person name="Pereira I.A."/>
            <person name="Parshina S.N."/>
            <person name="Bernier-Latmani R."/>
            <person name="Stams A.J."/>
            <person name="Klenk H.P."/>
        </authorList>
    </citation>
    <scope>NUCLEOTIDE SEQUENCE [LARGE SCALE GENOMIC DNA]</scope>
    <source>
        <strain evidence="8">ATCC 23193 / DSM 2154 / NCIB 8452 / DL</strain>
    </source>
</reference>
<dbReference type="PANTHER" id="PTHR42934">
    <property type="entry name" value="GLYCOLATE OXIDASE SUBUNIT GLCD"/>
    <property type="match status" value="1"/>
</dbReference>
<accession>F6DKL4</accession>
<dbReference type="GO" id="GO:0071949">
    <property type="term" value="F:FAD binding"/>
    <property type="evidence" value="ECO:0007669"/>
    <property type="project" value="InterPro"/>
</dbReference>
<dbReference type="eggNOG" id="COG0277">
    <property type="taxonomic scope" value="Bacteria"/>
</dbReference>
<evidence type="ECO:0000256" key="1">
    <source>
        <dbReference type="ARBA" id="ARBA00001974"/>
    </source>
</evidence>
<evidence type="ECO:0000256" key="3">
    <source>
        <dbReference type="ARBA" id="ARBA00022630"/>
    </source>
</evidence>
<dbReference type="Pfam" id="PF01565">
    <property type="entry name" value="FAD_binding_4"/>
    <property type="match status" value="1"/>
</dbReference>
<dbReference type="Proteomes" id="UP000009234">
    <property type="component" value="Chromosome"/>
</dbReference>
<comment type="similarity">
    <text evidence="2">Belongs to the FAD-binding oxidoreductase/transferase type 4 family.</text>
</comment>
<gene>
    <name evidence="7" type="ordered locus">Desru_2138</name>
</gene>
<protein>
    <submittedName>
        <fullName evidence="7">FAD linked oxidase domain protein</fullName>
    </submittedName>
</protein>
<dbReference type="InterPro" id="IPR036318">
    <property type="entry name" value="FAD-bd_PCMH-like_sf"/>
</dbReference>
<keyword evidence="3" id="KW-0285">Flavoprotein</keyword>
<dbReference type="Gene3D" id="3.30.70.2740">
    <property type="match status" value="1"/>
</dbReference>
<dbReference type="PANTHER" id="PTHR42934:SF2">
    <property type="entry name" value="GLYCOLATE OXIDASE SUBUNIT GLCD"/>
    <property type="match status" value="1"/>
</dbReference>
<dbReference type="KEGG" id="dru:Desru_2138"/>
<evidence type="ECO:0000313" key="8">
    <source>
        <dbReference type="Proteomes" id="UP000009234"/>
    </source>
</evidence>
<dbReference type="Pfam" id="PF02913">
    <property type="entry name" value="FAD-oxidase_C"/>
    <property type="match status" value="1"/>
</dbReference>
<sequence length="463" mass="50097">MDPEVLLRLKQIVGETKVLTKREHLFSYSYDASPLKLQISNLPGVVVLPQDARQVSEVIKLANEKGIPVIPRGAGSNVSGGTLPVADCIILSLNNMNRIIEIDPDNMLAVVEPGVINGDLQREAAKRGLFYPPDPQSAEFSTLGGNVAENAGGPRCLKYGVTRDYVLGLEVVLPSGEIISTGSRTLKNVTGYDITRLFVGSEGTLGVITRIILKLVPRPEATRIGLAVFQTMEAAAEAVARIGSSGLVPAMIEFLDQVYIRNIEEYSHIGFPLDAGAVLILAVDGDKEILDKQMNRMAEVCRDAGAAQIRIARDDAEAEEIMKARRAAFASMSRLNPTIIGEDFTVPRSKIPGMVAKIQEIARKQKIIIATVGHAGDGNLHATFSCDERDDQEMKRVEAAIDDLVEAALSFDGVITGEHGIGRLKAKYMNRQFGEGPLHLMKTIKQAMDPNGIMNPGVMFGES</sequence>
<evidence type="ECO:0000256" key="4">
    <source>
        <dbReference type="ARBA" id="ARBA00022827"/>
    </source>
</evidence>
<evidence type="ECO:0000256" key="2">
    <source>
        <dbReference type="ARBA" id="ARBA00008000"/>
    </source>
</evidence>
<evidence type="ECO:0000256" key="5">
    <source>
        <dbReference type="ARBA" id="ARBA00023002"/>
    </source>
</evidence>
<dbReference type="SUPFAM" id="SSF55103">
    <property type="entry name" value="FAD-linked oxidases, C-terminal domain"/>
    <property type="match status" value="1"/>
</dbReference>
<dbReference type="EMBL" id="CP002780">
    <property type="protein sequence ID" value="AEG60389.1"/>
    <property type="molecule type" value="Genomic_DNA"/>
</dbReference>
<reference evidence="8" key="1">
    <citation type="submission" date="2011-05" db="EMBL/GenBank/DDBJ databases">
        <title>Complete sequence of Desulfotomaculum ruminis DSM 2154.</title>
        <authorList>
            <person name="Lucas S."/>
            <person name="Copeland A."/>
            <person name="Lapidus A."/>
            <person name="Cheng J.-F."/>
            <person name="Goodwin L."/>
            <person name="Pitluck S."/>
            <person name="Lu M."/>
            <person name="Detter J.C."/>
            <person name="Han C."/>
            <person name="Tapia R."/>
            <person name="Land M."/>
            <person name="Hauser L."/>
            <person name="Kyrpides N."/>
            <person name="Ivanova N."/>
            <person name="Mikhailova N."/>
            <person name="Pagani I."/>
            <person name="Stams A.J.M."/>
            <person name="Plugge C.M."/>
            <person name="Muyzer G."/>
            <person name="Kuever J."/>
            <person name="Parshina S.N."/>
            <person name="Ivanova A.E."/>
            <person name="Nazina T.N."/>
            <person name="Brambilla E."/>
            <person name="Spring S."/>
            <person name="Klenk H.-P."/>
            <person name="Woyke T."/>
        </authorList>
    </citation>
    <scope>NUCLEOTIDE SEQUENCE [LARGE SCALE GENOMIC DNA]</scope>
    <source>
        <strain evidence="8">ATCC 23193 / DSM 2154 / NCIB 8452 / DL</strain>
    </source>
</reference>
<dbReference type="OrthoDB" id="9767256at2"/>
<dbReference type="AlphaFoldDB" id="F6DKL4"/>
<keyword evidence="5" id="KW-0560">Oxidoreductase</keyword>
<organism evidence="7 8">
    <name type="scientific">Desulforamulus ruminis (strain ATCC 23193 / DSM 2154 / NCIMB 8452 / DL)</name>
    <name type="common">Desulfotomaculum ruminis</name>
    <dbReference type="NCBI Taxonomy" id="696281"/>
    <lineage>
        <taxon>Bacteria</taxon>
        <taxon>Bacillati</taxon>
        <taxon>Bacillota</taxon>
        <taxon>Clostridia</taxon>
        <taxon>Eubacteriales</taxon>
        <taxon>Peptococcaceae</taxon>
        <taxon>Desulforamulus</taxon>
    </lineage>
</organism>
<dbReference type="InterPro" id="IPR004113">
    <property type="entry name" value="FAD-bd_oxidored_4_C"/>
</dbReference>
<dbReference type="InterPro" id="IPR051914">
    <property type="entry name" value="FAD-linked_OxidoTrans_Type4"/>
</dbReference>
<dbReference type="InterPro" id="IPR016171">
    <property type="entry name" value="Vanillyl_alc_oxidase_C-sub2"/>
</dbReference>
<keyword evidence="4" id="KW-0274">FAD</keyword>
<evidence type="ECO:0000313" key="7">
    <source>
        <dbReference type="EMBL" id="AEG60389.1"/>
    </source>
</evidence>
<dbReference type="GO" id="GO:0016491">
    <property type="term" value="F:oxidoreductase activity"/>
    <property type="evidence" value="ECO:0007669"/>
    <property type="project" value="UniProtKB-KW"/>
</dbReference>
<evidence type="ECO:0000259" key="6">
    <source>
        <dbReference type="PROSITE" id="PS51387"/>
    </source>
</evidence>
<dbReference type="PROSITE" id="PS51387">
    <property type="entry name" value="FAD_PCMH"/>
    <property type="match status" value="1"/>
</dbReference>